<feature type="transmembrane region" description="Helical" evidence="4">
    <location>
        <begin position="376"/>
        <end position="398"/>
    </location>
</feature>
<keyword evidence="3 4" id="KW-0472">Membrane</keyword>
<feature type="transmembrane region" description="Helical" evidence="4">
    <location>
        <begin position="312"/>
        <end position="330"/>
    </location>
</feature>
<dbReference type="SUPFAM" id="SSF103473">
    <property type="entry name" value="MFS general substrate transporter"/>
    <property type="match status" value="1"/>
</dbReference>
<dbReference type="InterPro" id="IPR036259">
    <property type="entry name" value="MFS_trans_sf"/>
</dbReference>
<evidence type="ECO:0000256" key="4">
    <source>
        <dbReference type="SAM" id="Phobius"/>
    </source>
</evidence>
<dbReference type="STRING" id="641238.SAMN04490244_11067"/>
<evidence type="ECO:0000256" key="2">
    <source>
        <dbReference type="ARBA" id="ARBA00022989"/>
    </source>
</evidence>
<evidence type="ECO:0000313" key="5">
    <source>
        <dbReference type="EMBL" id="SES31601.1"/>
    </source>
</evidence>
<feature type="transmembrane region" description="Helical" evidence="4">
    <location>
        <begin position="404"/>
        <end position="425"/>
    </location>
</feature>
<feature type="transmembrane region" description="Helical" evidence="4">
    <location>
        <begin position="169"/>
        <end position="190"/>
    </location>
</feature>
<dbReference type="EMBL" id="FOGU01000010">
    <property type="protein sequence ID" value="SES31601.1"/>
    <property type="molecule type" value="Genomic_DNA"/>
</dbReference>
<dbReference type="Gene3D" id="1.20.1250.20">
    <property type="entry name" value="MFS general substrate transporter like domains"/>
    <property type="match status" value="2"/>
</dbReference>
<feature type="transmembrane region" description="Helical" evidence="4">
    <location>
        <begin position="130"/>
        <end position="149"/>
    </location>
</feature>
<feature type="transmembrane region" description="Helical" evidence="4">
    <location>
        <begin position="196"/>
        <end position="217"/>
    </location>
</feature>
<dbReference type="PANTHER" id="PTHR23526:SF4">
    <property type="entry name" value="INTEGRAL MEMBRANE TRANSPORT PROTEIN"/>
    <property type="match status" value="1"/>
</dbReference>
<evidence type="ECO:0000256" key="3">
    <source>
        <dbReference type="ARBA" id="ARBA00023136"/>
    </source>
</evidence>
<feature type="transmembrane region" description="Helical" evidence="4">
    <location>
        <begin position="336"/>
        <end position="356"/>
    </location>
</feature>
<dbReference type="PANTHER" id="PTHR23526">
    <property type="entry name" value="INTEGRAL MEMBRANE TRANSPORT PROTEIN-RELATED"/>
    <property type="match status" value="1"/>
</dbReference>
<feature type="transmembrane region" description="Helical" evidence="4">
    <location>
        <begin position="280"/>
        <end position="300"/>
    </location>
</feature>
<dbReference type="Pfam" id="PF07690">
    <property type="entry name" value="MFS_1"/>
    <property type="match status" value="1"/>
</dbReference>
<evidence type="ECO:0000313" key="6">
    <source>
        <dbReference type="Proteomes" id="UP000198885"/>
    </source>
</evidence>
<dbReference type="Proteomes" id="UP000198885">
    <property type="component" value="Unassembled WGS sequence"/>
</dbReference>
<accession>A0A1H9WCS9</accession>
<gene>
    <name evidence="5" type="ORF">SAMN04490244_11067</name>
</gene>
<dbReference type="GO" id="GO:0022857">
    <property type="term" value="F:transmembrane transporter activity"/>
    <property type="evidence" value="ECO:0007669"/>
    <property type="project" value="InterPro"/>
</dbReference>
<feature type="transmembrane region" description="Helical" evidence="4">
    <location>
        <begin position="248"/>
        <end position="268"/>
    </location>
</feature>
<feature type="transmembrane region" description="Helical" evidence="4">
    <location>
        <begin position="103"/>
        <end position="124"/>
    </location>
</feature>
<keyword evidence="1 4" id="KW-0812">Transmembrane</keyword>
<name>A0A1H9WCS9_9RHOB</name>
<organism evidence="5 6">
    <name type="scientific">Tranquillimonas rosea</name>
    <dbReference type="NCBI Taxonomy" id="641238"/>
    <lineage>
        <taxon>Bacteria</taxon>
        <taxon>Pseudomonadati</taxon>
        <taxon>Pseudomonadota</taxon>
        <taxon>Alphaproteobacteria</taxon>
        <taxon>Rhodobacterales</taxon>
        <taxon>Roseobacteraceae</taxon>
        <taxon>Tranquillimonas</taxon>
    </lineage>
</organism>
<sequence>MSDTSFEETLFETLTDDSDSPGGLDEDAQAVEPGNFLRHAMSLTASKVADGLIDPKLVLSWLLSSLGASALFVGLLVPIREAGALLPQLFVADRIRAMPRRKWFWAAGSLGQGLATAGIVLAGLTLDGNAAGAVICLLVALLAVSRSICSASFKDVLGKTVGKTRRGSVTGLASSFASVGVVVFALLLLSGVAERMVLVIGALTLAAGLWLAAGAVFSTLREMRSPGAAGSGGNPLRQLKLLSEDRQLVVLIVARGLLVSTALAPPYLVLLGQEDGGQAFGRLGALVLASAVASLISSYVWGRLADRSSRNVLRLAGVAGAVAMGGAVVLDLLGQIGTVWALPAVLFVLMVAYHGVRQGRSTYLVDMAPPEARASYTAVSNTVIGVLLLASGAFGALASLMGPNATLCVFAGMSLAAAVVATRLAEVEA</sequence>
<proteinExistence type="predicted"/>
<dbReference type="InterPro" id="IPR011701">
    <property type="entry name" value="MFS"/>
</dbReference>
<protein>
    <submittedName>
        <fullName evidence="5">Predicted arabinose efflux permease, MFS family</fullName>
    </submittedName>
</protein>
<evidence type="ECO:0000256" key="1">
    <source>
        <dbReference type="ARBA" id="ARBA00022692"/>
    </source>
</evidence>
<dbReference type="InterPro" id="IPR052528">
    <property type="entry name" value="Sugar_transport-like"/>
</dbReference>
<keyword evidence="6" id="KW-1185">Reference proteome</keyword>
<dbReference type="OrthoDB" id="1117124at2"/>
<keyword evidence="2 4" id="KW-1133">Transmembrane helix</keyword>
<reference evidence="5 6" key="1">
    <citation type="submission" date="2016-10" db="EMBL/GenBank/DDBJ databases">
        <authorList>
            <person name="de Groot N.N."/>
        </authorList>
    </citation>
    <scope>NUCLEOTIDE SEQUENCE [LARGE SCALE GENOMIC DNA]</scope>
    <source>
        <strain evidence="5 6">DSM 23042</strain>
    </source>
</reference>
<dbReference type="AlphaFoldDB" id="A0A1H9WCS9"/>
<feature type="transmembrane region" description="Helical" evidence="4">
    <location>
        <begin position="58"/>
        <end position="79"/>
    </location>
</feature>
<dbReference type="RefSeq" id="WP_092695376.1">
    <property type="nucleotide sequence ID" value="NZ_FOGU01000010.1"/>
</dbReference>